<evidence type="ECO:0000256" key="5">
    <source>
        <dbReference type="SAM" id="Phobius"/>
    </source>
</evidence>
<reference evidence="8" key="1">
    <citation type="submission" date="2020-12" db="UniProtKB">
        <authorList>
            <consortium name="WormBaseParasite"/>
        </authorList>
    </citation>
    <scope>IDENTIFICATION</scope>
    <source>
        <strain evidence="8">MHco3</strain>
    </source>
</reference>
<dbReference type="Proteomes" id="UP000025227">
    <property type="component" value="Unplaced"/>
</dbReference>
<proteinExistence type="predicted"/>
<feature type="transmembrane region" description="Helical" evidence="5">
    <location>
        <begin position="127"/>
        <end position="145"/>
    </location>
</feature>
<keyword evidence="2 5" id="KW-0812">Transmembrane</keyword>
<dbReference type="CDD" id="cd00637">
    <property type="entry name" value="7tm_classA_rhodopsin-like"/>
    <property type="match status" value="1"/>
</dbReference>
<evidence type="ECO:0000313" key="7">
    <source>
        <dbReference type="Proteomes" id="UP000025227"/>
    </source>
</evidence>
<feature type="domain" description="G-protein coupled receptors family 1 profile" evidence="6">
    <location>
        <begin position="25"/>
        <end position="230"/>
    </location>
</feature>
<dbReference type="PANTHER" id="PTHR23017">
    <property type="entry name" value="SERPENTINE RECEPTOR, CLASS X"/>
    <property type="match status" value="1"/>
</dbReference>
<name>A0A7I4YXL2_HAECO</name>
<evidence type="ECO:0000256" key="1">
    <source>
        <dbReference type="ARBA" id="ARBA00004370"/>
    </source>
</evidence>
<evidence type="ECO:0000256" key="3">
    <source>
        <dbReference type="ARBA" id="ARBA00022989"/>
    </source>
</evidence>
<keyword evidence="7" id="KW-1185">Reference proteome</keyword>
<dbReference type="OrthoDB" id="5800536at2759"/>
<dbReference type="AlphaFoldDB" id="A0A7I4YXL2"/>
<keyword evidence="4 5" id="KW-0472">Membrane</keyword>
<dbReference type="OMA" id="ANFICLM"/>
<dbReference type="PROSITE" id="PS50262">
    <property type="entry name" value="G_PROTEIN_RECEP_F1_2"/>
    <property type="match status" value="1"/>
</dbReference>
<dbReference type="Gene3D" id="1.20.1070.10">
    <property type="entry name" value="Rhodopsin 7-helix transmembrane proteins"/>
    <property type="match status" value="1"/>
</dbReference>
<dbReference type="Pfam" id="PF10328">
    <property type="entry name" value="7TM_GPCR_Srx"/>
    <property type="match status" value="1"/>
</dbReference>
<evidence type="ECO:0000313" key="8">
    <source>
        <dbReference type="WBParaSite" id="HCON_00154720-00001"/>
    </source>
</evidence>
<evidence type="ECO:0000256" key="4">
    <source>
        <dbReference type="ARBA" id="ARBA00023136"/>
    </source>
</evidence>
<feature type="transmembrane region" description="Helical" evidence="5">
    <location>
        <begin position="258"/>
        <end position="277"/>
    </location>
</feature>
<dbReference type="SUPFAM" id="SSF81321">
    <property type="entry name" value="Family A G protein-coupled receptor-like"/>
    <property type="match status" value="1"/>
</dbReference>
<feature type="transmembrane region" description="Helical" evidence="5">
    <location>
        <begin position="95"/>
        <end position="115"/>
    </location>
</feature>
<evidence type="ECO:0000256" key="2">
    <source>
        <dbReference type="ARBA" id="ARBA00022692"/>
    </source>
</evidence>
<dbReference type="WBParaSite" id="HCON_00154720-00001">
    <property type="protein sequence ID" value="HCON_00154720-00001"/>
    <property type="gene ID" value="HCON_00154720"/>
</dbReference>
<feature type="transmembrane region" description="Helical" evidence="5">
    <location>
        <begin position="55"/>
        <end position="75"/>
    </location>
</feature>
<accession>A0A7I4YXL2</accession>
<comment type="subcellular location">
    <subcellularLocation>
        <location evidence="1">Membrane</location>
    </subcellularLocation>
</comment>
<dbReference type="InterPro" id="IPR019430">
    <property type="entry name" value="7TM_GPCR_serpentine_rcpt_Srx"/>
</dbReference>
<evidence type="ECO:0000259" key="6">
    <source>
        <dbReference type="PROSITE" id="PS50262"/>
    </source>
</evidence>
<feature type="transmembrane region" description="Helical" evidence="5">
    <location>
        <begin position="178"/>
        <end position="197"/>
    </location>
</feature>
<keyword evidence="3 5" id="KW-1133">Transmembrane helix</keyword>
<feature type="transmembrane region" description="Helical" evidence="5">
    <location>
        <begin position="12"/>
        <end position="34"/>
    </location>
</feature>
<protein>
    <submittedName>
        <fullName evidence="8">G_PROTEIN_RECEP_F1_2 domain-containing protein</fullName>
    </submittedName>
</protein>
<dbReference type="InterPro" id="IPR017452">
    <property type="entry name" value="GPCR_Rhodpsn_7TM"/>
</dbReference>
<organism evidence="7 8">
    <name type="scientific">Haemonchus contortus</name>
    <name type="common">Barber pole worm</name>
    <dbReference type="NCBI Taxonomy" id="6289"/>
    <lineage>
        <taxon>Eukaryota</taxon>
        <taxon>Metazoa</taxon>
        <taxon>Ecdysozoa</taxon>
        <taxon>Nematoda</taxon>
        <taxon>Chromadorea</taxon>
        <taxon>Rhabditida</taxon>
        <taxon>Rhabditina</taxon>
        <taxon>Rhabditomorpha</taxon>
        <taxon>Strongyloidea</taxon>
        <taxon>Trichostrongylidae</taxon>
        <taxon>Haemonchus</taxon>
    </lineage>
</organism>
<dbReference type="PANTHER" id="PTHR23017:SF3">
    <property type="entry name" value="G-PROTEIN COUPLED RECEPTORS FAMILY 1 PROFILE DOMAIN-CONTAINING PROTEIN"/>
    <property type="match status" value="1"/>
</dbReference>
<feature type="transmembrane region" description="Helical" evidence="5">
    <location>
        <begin position="217"/>
        <end position="238"/>
    </location>
</feature>
<sequence>MANFTADNLIGIGIIGGVGLLGLVSNGLAMFILINGGKISNSFQQLCLSHCTANFICLMFFVFYCTPMIIMHSSFSHTSPIGKLIGGFMVSIWDVSVYSHLISSINRLVVISWPVESRNYLRQRNTSIMIGIVWFLGFLHFTPYFNVKECYIVFHASNYLWEFSPNYCGFVLGKVLDFGTGVSVFILIIIMDVFTIYRIRTAVMRLGKSLRTQELKFFAQSCLQFSLFVIKLTNFYFISGYFVGDLITYHWPAFFTTTFAWEITHCIDGLILIPFHYHDWKTRKCRPVITGHTITNKRAEPSRMFLSACNKSFAPTSATTG</sequence>
<dbReference type="GO" id="GO:0016020">
    <property type="term" value="C:membrane"/>
    <property type="evidence" value="ECO:0007669"/>
    <property type="project" value="UniProtKB-SubCell"/>
</dbReference>